<proteinExistence type="predicted"/>
<reference evidence="2" key="1">
    <citation type="submission" date="2016-05" db="EMBL/GenBank/DDBJ databases">
        <authorList>
            <person name="Lavstsen T."/>
            <person name="Jespersen J.S."/>
        </authorList>
    </citation>
    <scope>NUCLEOTIDE SEQUENCE</scope>
    <source>
        <tissue evidence="2">Brain</tissue>
    </source>
</reference>
<accession>A0A1A8SA31</accession>
<feature type="non-terminal residue" evidence="2">
    <location>
        <position position="1"/>
    </location>
</feature>
<feature type="compositionally biased region" description="Basic and acidic residues" evidence="1">
    <location>
        <begin position="23"/>
        <end position="36"/>
    </location>
</feature>
<sequence length="48" mass="5253">ARGLQGGGEQHPTVRVSAPHQRAQPDRPNQRTERCGPHVRQRGDASLS</sequence>
<evidence type="ECO:0000256" key="1">
    <source>
        <dbReference type="SAM" id="MobiDB-lite"/>
    </source>
</evidence>
<dbReference type="EMBL" id="HAEI01012717">
    <property type="protein sequence ID" value="SBS15186.1"/>
    <property type="molecule type" value="Transcribed_RNA"/>
</dbReference>
<feature type="region of interest" description="Disordered" evidence="1">
    <location>
        <begin position="1"/>
        <end position="48"/>
    </location>
</feature>
<name>A0A1A8SA31_9TELE</name>
<reference evidence="2" key="2">
    <citation type="submission" date="2016-06" db="EMBL/GenBank/DDBJ databases">
        <title>The genome of a short-lived fish provides insights into sex chromosome evolution and the genetic control of aging.</title>
        <authorList>
            <person name="Reichwald K."/>
            <person name="Felder M."/>
            <person name="Petzold A."/>
            <person name="Koch P."/>
            <person name="Groth M."/>
            <person name="Platzer M."/>
        </authorList>
    </citation>
    <scope>NUCLEOTIDE SEQUENCE</scope>
    <source>
        <tissue evidence="2">Brain</tissue>
    </source>
</reference>
<evidence type="ECO:0000313" key="2">
    <source>
        <dbReference type="EMBL" id="SBS15186.1"/>
    </source>
</evidence>
<gene>
    <name evidence="2" type="primary">Nfu_g_1_012404</name>
</gene>
<organism evidence="2">
    <name type="scientific">Nothobranchius rachovii</name>
    <name type="common">bluefin notho</name>
    <dbReference type="NCBI Taxonomy" id="451742"/>
    <lineage>
        <taxon>Eukaryota</taxon>
        <taxon>Metazoa</taxon>
        <taxon>Chordata</taxon>
        <taxon>Craniata</taxon>
        <taxon>Vertebrata</taxon>
        <taxon>Euteleostomi</taxon>
        <taxon>Actinopterygii</taxon>
        <taxon>Neopterygii</taxon>
        <taxon>Teleostei</taxon>
        <taxon>Neoteleostei</taxon>
        <taxon>Acanthomorphata</taxon>
        <taxon>Ovalentaria</taxon>
        <taxon>Atherinomorphae</taxon>
        <taxon>Cyprinodontiformes</taxon>
        <taxon>Nothobranchiidae</taxon>
        <taxon>Nothobranchius</taxon>
    </lineage>
</organism>
<protein>
    <submittedName>
        <fullName evidence="2">Uncharacterized protein</fullName>
    </submittedName>
</protein>
<dbReference type="AlphaFoldDB" id="A0A1A8SA31"/>